<name>A0A3P7L4H3_DIBLA</name>
<dbReference type="Proteomes" id="UP000281553">
    <property type="component" value="Unassembled WGS sequence"/>
</dbReference>
<keyword evidence="2" id="KW-1185">Reference proteome</keyword>
<dbReference type="AlphaFoldDB" id="A0A3P7L4H3"/>
<accession>A0A3P7L4H3</accession>
<organism evidence="1 2">
    <name type="scientific">Dibothriocephalus latus</name>
    <name type="common">Fish tapeworm</name>
    <name type="synonym">Diphyllobothrium latum</name>
    <dbReference type="NCBI Taxonomy" id="60516"/>
    <lineage>
        <taxon>Eukaryota</taxon>
        <taxon>Metazoa</taxon>
        <taxon>Spiralia</taxon>
        <taxon>Lophotrochozoa</taxon>
        <taxon>Platyhelminthes</taxon>
        <taxon>Cestoda</taxon>
        <taxon>Eucestoda</taxon>
        <taxon>Diphyllobothriidea</taxon>
        <taxon>Diphyllobothriidae</taxon>
        <taxon>Dibothriocephalus</taxon>
    </lineage>
</organism>
<dbReference type="OrthoDB" id="10639405at2759"/>
<dbReference type="EMBL" id="UYRU01053593">
    <property type="protein sequence ID" value="VDN12315.1"/>
    <property type="molecule type" value="Genomic_DNA"/>
</dbReference>
<evidence type="ECO:0000313" key="2">
    <source>
        <dbReference type="Proteomes" id="UP000281553"/>
    </source>
</evidence>
<proteinExistence type="predicted"/>
<sequence>MFQFCPPLEYFVKNHHATERLIDLYRGSRELYGMRKVVAGGSKPHKLTTEELAQVERLLTELELELPHKATGFEYAPWQVKDHQRQAKALEAKLNLSQPSTEETRRMLRRVADIIVFLGQVSLPAYSSTRVH</sequence>
<protein>
    <submittedName>
        <fullName evidence="1">Uncharacterized protein</fullName>
    </submittedName>
</protein>
<gene>
    <name evidence="1" type="ORF">DILT_LOCUS8146</name>
</gene>
<reference evidence="1 2" key="1">
    <citation type="submission" date="2018-11" db="EMBL/GenBank/DDBJ databases">
        <authorList>
            <consortium name="Pathogen Informatics"/>
        </authorList>
    </citation>
    <scope>NUCLEOTIDE SEQUENCE [LARGE SCALE GENOMIC DNA]</scope>
</reference>
<evidence type="ECO:0000313" key="1">
    <source>
        <dbReference type="EMBL" id="VDN12315.1"/>
    </source>
</evidence>